<dbReference type="EMBL" id="KZ678130">
    <property type="protein sequence ID" value="PSN72435.1"/>
    <property type="molecule type" value="Genomic_DNA"/>
</dbReference>
<proteinExistence type="predicted"/>
<gene>
    <name evidence="1" type="ORF">BS50DRAFT_583970</name>
</gene>
<sequence length="292" mass="32954">MASGPAADNETWGKCKTKGEFLCAFMKADDEAAGKRLEPPQDSAASRFNNFPELFKTLRWWQGQDDKITFTEGGYGLEWAFKNLGISKEKEDWTFCKVIDDDQRENASKSYEQSYNVVGKSYRATGAYYTVPINVKNGVIIVAKQYSPAFKAANRIPPVIELPELRYSSDVVWALWKEQTNLHAREPGTSAQIRHIITFDIDNELTKSIMNRALKELGLYRDPGWPGFEFSMDSDGAKAILGSPNGLGIGYLLGQHKKELGNMEVKFIRIFQSDISSDNKEFWCIYWGLGAV</sequence>
<organism evidence="1 2">
    <name type="scientific">Corynespora cassiicola Philippines</name>
    <dbReference type="NCBI Taxonomy" id="1448308"/>
    <lineage>
        <taxon>Eukaryota</taxon>
        <taxon>Fungi</taxon>
        <taxon>Dikarya</taxon>
        <taxon>Ascomycota</taxon>
        <taxon>Pezizomycotina</taxon>
        <taxon>Dothideomycetes</taxon>
        <taxon>Pleosporomycetidae</taxon>
        <taxon>Pleosporales</taxon>
        <taxon>Corynesporascaceae</taxon>
        <taxon>Corynespora</taxon>
    </lineage>
</organism>
<evidence type="ECO:0000313" key="2">
    <source>
        <dbReference type="Proteomes" id="UP000240883"/>
    </source>
</evidence>
<evidence type="ECO:0000313" key="1">
    <source>
        <dbReference type="EMBL" id="PSN72435.1"/>
    </source>
</evidence>
<dbReference type="OrthoDB" id="5337308at2759"/>
<name>A0A2T2P426_CORCC</name>
<dbReference type="STRING" id="1448308.A0A2T2P426"/>
<dbReference type="Proteomes" id="UP000240883">
    <property type="component" value="Unassembled WGS sequence"/>
</dbReference>
<protein>
    <submittedName>
        <fullName evidence="1">Uncharacterized protein</fullName>
    </submittedName>
</protein>
<keyword evidence="2" id="KW-1185">Reference proteome</keyword>
<dbReference type="AlphaFoldDB" id="A0A2T2P426"/>
<reference evidence="1 2" key="1">
    <citation type="journal article" date="2018" name="Front. Microbiol.">
        <title>Genome-Wide Analysis of Corynespora cassiicola Leaf Fall Disease Putative Effectors.</title>
        <authorList>
            <person name="Lopez D."/>
            <person name="Ribeiro S."/>
            <person name="Label P."/>
            <person name="Fumanal B."/>
            <person name="Venisse J.S."/>
            <person name="Kohler A."/>
            <person name="de Oliveira R.R."/>
            <person name="Labutti K."/>
            <person name="Lipzen A."/>
            <person name="Lail K."/>
            <person name="Bauer D."/>
            <person name="Ohm R.A."/>
            <person name="Barry K.W."/>
            <person name="Spatafora J."/>
            <person name="Grigoriev I.V."/>
            <person name="Martin F.M."/>
            <person name="Pujade-Renaud V."/>
        </authorList>
    </citation>
    <scope>NUCLEOTIDE SEQUENCE [LARGE SCALE GENOMIC DNA]</scope>
    <source>
        <strain evidence="1 2">Philippines</strain>
    </source>
</reference>
<accession>A0A2T2P426</accession>